<comment type="subcellular location">
    <subcellularLocation>
        <location evidence="1">Membrane</location>
        <topology evidence="1">Multi-pass membrane protein</topology>
    </subcellularLocation>
</comment>
<feature type="transmembrane region" description="Helical" evidence="5">
    <location>
        <begin position="48"/>
        <end position="70"/>
    </location>
</feature>
<sequence>MKYILGFFRIVVGLLFIFSGLVKANDPLGLCYKTQEFFDVLHVSFLNPAALTLAIILIGFEIIAGVALLLGCWMRVFGLLLLLVTLLFTFLTAFAYLTGKIKECGCFGDCLPISNTVTFWKDVILLALVIFLFVFRRQIKPVFNRVVTGILLFLGIVVAFGFQWYTLNHLPLVDCLAYKMGSNITESMKPPPGAIPDKYETLFIYEKDGQQKSFTADNIPAWLDSTWQFVDRKDKLVKEGNHLEPKIVDFVVTDSSGNDVTQELLSAAGYTFLFMVRDVNEAGTGWDQKMSALQRACAQSGIRIYGITASSHAAVARFTDTHRLGFPFFQMDATVIKTAARSNPCLILLREGTVLGKWAYRDMPERVSQIPGSDALDLRK</sequence>
<accession>A0ABP8FMY7</accession>
<evidence type="ECO:0000256" key="2">
    <source>
        <dbReference type="ARBA" id="ARBA00022692"/>
    </source>
</evidence>
<feature type="domain" description="Methylamine utilisation protein MauE" evidence="6">
    <location>
        <begin position="1"/>
        <end position="134"/>
    </location>
</feature>
<dbReference type="EMBL" id="BAABFN010000002">
    <property type="protein sequence ID" value="GAA4307477.1"/>
    <property type="molecule type" value="Genomic_DNA"/>
</dbReference>
<evidence type="ECO:0000313" key="7">
    <source>
        <dbReference type="EMBL" id="GAA4307477.1"/>
    </source>
</evidence>
<evidence type="ECO:0000259" key="6">
    <source>
        <dbReference type="Pfam" id="PF07291"/>
    </source>
</evidence>
<evidence type="ECO:0000256" key="3">
    <source>
        <dbReference type="ARBA" id="ARBA00022989"/>
    </source>
</evidence>
<reference evidence="8" key="1">
    <citation type="journal article" date="2019" name="Int. J. Syst. Evol. Microbiol.">
        <title>The Global Catalogue of Microorganisms (GCM) 10K type strain sequencing project: providing services to taxonomists for standard genome sequencing and annotation.</title>
        <authorList>
            <consortium name="The Broad Institute Genomics Platform"/>
            <consortium name="The Broad Institute Genome Sequencing Center for Infectious Disease"/>
            <person name="Wu L."/>
            <person name="Ma J."/>
        </authorList>
    </citation>
    <scope>NUCLEOTIDE SEQUENCE [LARGE SCALE GENOMIC DNA]</scope>
    <source>
        <strain evidence="8">JCM 17664</strain>
    </source>
</reference>
<protein>
    <submittedName>
        <fullName evidence="7">DoxX family protein</fullName>
    </submittedName>
</protein>
<comment type="caution">
    <text evidence="7">The sequence shown here is derived from an EMBL/GenBank/DDBJ whole genome shotgun (WGS) entry which is preliminary data.</text>
</comment>
<feature type="transmembrane region" description="Helical" evidence="5">
    <location>
        <begin position="117"/>
        <end position="135"/>
    </location>
</feature>
<dbReference type="RefSeq" id="WP_344977640.1">
    <property type="nucleotide sequence ID" value="NZ_BAABFN010000002.1"/>
</dbReference>
<evidence type="ECO:0000256" key="1">
    <source>
        <dbReference type="ARBA" id="ARBA00004141"/>
    </source>
</evidence>
<dbReference type="NCBIfam" id="NF045576">
    <property type="entry name" value="BT_3928_fam"/>
    <property type="match status" value="1"/>
</dbReference>
<feature type="transmembrane region" description="Helical" evidence="5">
    <location>
        <begin position="142"/>
        <end position="165"/>
    </location>
</feature>
<keyword evidence="4 5" id="KW-0472">Membrane</keyword>
<dbReference type="Proteomes" id="UP001501207">
    <property type="component" value="Unassembled WGS sequence"/>
</dbReference>
<dbReference type="InterPro" id="IPR009908">
    <property type="entry name" value="Methylamine_util_MauE"/>
</dbReference>
<keyword evidence="3 5" id="KW-1133">Transmembrane helix</keyword>
<proteinExistence type="predicted"/>
<evidence type="ECO:0000313" key="8">
    <source>
        <dbReference type="Proteomes" id="UP001501207"/>
    </source>
</evidence>
<keyword evidence="2 5" id="KW-0812">Transmembrane</keyword>
<name>A0ABP8FMY7_9BACT</name>
<keyword evidence="8" id="KW-1185">Reference proteome</keyword>
<dbReference type="Pfam" id="PF07291">
    <property type="entry name" value="MauE"/>
    <property type="match status" value="1"/>
</dbReference>
<evidence type="ECO:0000256" key="4">
    <source>
        <dbReference type="ARBA" id="ARBA00023136"/>
    </source>
</evidence>
<evidence type="ECO:0000256" key="5">
    <source>
        <dbReference type="SAM" id="Phobius"/>
    </source>
</evidence>
<gene>
    <name evidence="7" type="ORF">GCM10023143_14080</name>
</gene>
<organism evidence="7 8">
    <name type="scientific">Compostibacter hankyongensis</name>
    <dbReference type="NCBI Taxonomy" id="1007089"/>
    <lineage>
        <taxon>Bacteria</taxon>
        <taxon>Pseudomonadati</taxon>
        <taxon>Bacteroidota</taxon>
        <taxon>Chitinophagia</taxon>
        <taxon>Chitinophagales</taxon>
        <taxon>Chitinophagaceae</taxon>
        <taxon>Compostibacter</taxon>
    </lineage>
</organism>
<feature type="transmembrane region" description="Helical" evidence="5">
    <location>
        <begin position="77"/>
        <end position="97"/>
    </location>
</feature>